<evidence type="ECO:0000256" key="2">
    <source>
        <dbReference type="ARBA" id="ARBA00022475"/>
    </source>
</evidence>
<evidence type="ECO:0000313" key="12">
    <source>
        <dbReference type="Proteomes" id="UP000199689"/>
    </source>
</evidence>
<comment type="activity regulation">
    <text evidence="10">Na(+) is not transported, but it plays an essential structural role and its presence is essential for fluoride channel function.</text>
</comment>
<comment type="function">
    <text evidence="9 10">Fluoride-specific ion channel. Important for reducing fluoride concentration in the cell, thus reducing its toxicity.</text>
</comment>
<dbReference type="AlphaFoldDB" id="A0A1G5WUQ6"/>
<evidence type="ECO:0000256" key="6">
    <source>
        <dbReference type="ARBA" id="ARBA00023303"/>
    </source>
</evidence>
<keyword evidence="10" id="KW-0406">Ion transport</keyword>
<keyword evidence="10" id="KW-0479">Metal-binding</keyword>
<evidence type="ECO:0000256" key="9">
    <source>
        <dbReference type="ARBA" id="ARBA00049940"/>
    </source>
</evidence>
<keyword evidence="3 10" id="KW-0812">Transmembrane</keyword>
<keyword evidence="10" id="KW-0915">Sodium</keyword>
<sequence>MALMYVAVAVGGALGSVLRYILSQLAAQTLGTTFPYGTWIVNAVGSLCIGFLAVGLTRCAKNPVVAALLITGFLGGFTTFSSFMNETMQYMMAGLWKQALGYLALQLTCGLVMVFLGIVTARNLF</sequence>
<feature type="binding site" evidence="10">
    <location>
        <position position="78"/>
    </location>
    <ligand>
        <name>Na(+)</name>
        <dbReference type="ChEBI" id="CHEBI:29101"/>
        <note>structural</note>
    </ligand>
</feature>
<feature type="transmembrane region" description="Helical" evidence="10">
    <location>
        <begin position="36"/>
        <end position="57"/>
    </location>
</feature>
<keyword evidence="4 10" id="KW-1133">Transmembrane helix</keyword>
<dbReference type="HAMAP" id="MF_00454">
    <property type="entry name" value="FluC"/>
    <property type="match status" value="1"/>
</dbReference>
<dbReference type="EMBL" id="FMXA01000039">
    <property type="protein sequence ID" value="SDA61644.1"/>
    <property type="molecule type" value="Genomic_DNA"/>
</dbReference>
<reference evidence="11 12" key="1">
    <citation type="submission" date="2016-10" db="EMBL/GenBank/DDBJ databases">
        <authorList>
            <person name="de Groot N.N."/>
        </authorList>
    </citation>
    <scope>NUCLEOTIDE SEQUENCE [LARGE SCALE GENOMIC DNA]</scope>
    <source>
        <strain evidence="11 12">DSM 15230</strain>
    </source>
</reference>
<dbReference type="STRING" id="209880.SAMN02910343_01620"/>
<feature type="transmembrane region" description="Helical" evidence="10">
    <location>
        <begin position="64"/>
        <end position="84"/>
    </location>
</feature>
<comment type="subcellular location">
    <subcellularLocation>
        <location evidence="1 10">Cell membrane</location>
        <topology evidence="1 10">Multi-pass membrane protein</topology>
    </subcellularLocation>
</comment>
<name>A0A1G5WUQ6_9FIRM</name>
<keyword evidence="12" id="KW-1185">Reference proteome</keyword>
<gene>
    <name evidence="10" type="primary">fluC</name>
    <name evidence="10" type="synonym">crcB</name>
    <name evidence="11" type="ORF">SAMN02910343_01620</name>
</gene>
<dbReference type="Pfam" id="PF02537">
    <property type="entry name" value="CRCB"/>
    <property type="match status" value="1"/>
</dbReference>
<dbReference type="GO" id="GO:0062054">
    <property type="term" value="F:fluoride channel activity"/>
    <property type="evidence" value="ECO:0007669"/>
    <property type="project" value="UniProtKB-UniRule"/>
</dbReference>
<evidence type="ECO:0000256" key="8">
    <source>
        <dbReference type="ARBA" id="ARBA00035585"/>
    </source>
</evidence>
<evidence type="ECO:0000256" key="7">
    <source>
        <dbReference type="ARBA" id="ARBA00035120"/>
    </source>
</evidence>
<dbReference type="Proteomes" id="UP000199689">
    <property type="component" value="Unassembled WGS sequence"/>
</dbReference>
<evidence type="ECO:0000256" key="10">
    <source>
        <dbReference type="HAMAP-Rule" id="MF_00454"/>
    </source>
</evidence>
<organism evidence="11 12">
    <name type="scientific">Allisonella histaminiformans</name>
    <dbReference type="NCBI Taxonomy" id="209880"/>
    <lineage>
        <taxon>Bacteria</taxon>
        <taxon>Bacillati</taxon>
        <taxon>Bacillota</taxon>
        <taxon>Negativicutes</taxon>
        <taxon>Veillonellales</taxon>
        <taxon>Veillonellaceae</taxon>
        <taxon>Allisonella</taxon>
    </lineage>
</organism>
<keyword evidence="10" id="KW-0813">Transport</keyword>
<comment type="similarity">
    <text evidence="7 10">Belongs to the fluoride channel Fluc/FEX (TC 1.A.43) family.</text>
</comment>
<dbReference type="GeneID" id="87756603"/>
<protein>
    <recommendedName>
        <fullName evidence="10">Fluoride-specific ion channel FluC</fullName>
    </recommendedName>
</protein>
<feature type="binding site" evidence="10">
    <location>
        <position position="75"/>
    </location>
    <ligand>
        <name>Na(+)</name>
        <dbReference type="ChEBI" id="CHEBI:29101"/>
        <note>structural</note>
    </ligand>
</feature>
<evidence type="ECO:0000256" key="3">
    <source>
        <dbReference type="ARBA" id="ARBA00022692"/>
    </source>
</evidence>
<keyword evidence="6 10" id="KW-0407">Ion channel</keyword>
<dbReference type="PANTHER" id="PTHR28259">
    <property type="entry name" value="FLUORIDE EXPORT PROTEIN 1-RELATED"/>
    <property type="match status" value="1"/>
</dbReference>
<dbReference type="GO" id="GO:0005886">
    <property type="term" value="C:plasma membrane"/>
    <property type="evidence" value="ECO:0007669"/>
    <property type="project" value="UniProtKB-SubCell"/>
</dbReference>
<evidence type="ECO:0000256" key="1">
    <source>
        <dbReference type="ARBA" id="ARBA00004651"/>
    </source>
</evidence>
<dbReference type="RefSeq" id="WP_091365622.1">
    <property type="nucleotide sequence ID" value="NZ_FMXA01000039.1"/>
</dbReference>
<feature type="transmembrane region" description="Helical" evidence="10">
    <location>
        <begin position="99"/>
        <end position="121"/>
    </location>
</feature>
<accession>A0A1G5WUQ6</accession>
<dbReference type="NCBIfam" id="TIGR00494">
    <property type="entry name" value="crcB"/>
    <property type="match status" value="1"/>
</dbReference>
<proteinExistence type="inferred from homology"/>
<dbReference type="GO" id="GO:0140114">
    <property type="term" value="P:cellular detoxification of fluoride"/>
    <property type="evidence" value="ECO:0007669"/>
    <property type="project" value="UniProtKB-UniRule"/>
</dbReference>
<dbReference type="GO" id="GO:0046872">
    <property type="term" value="F:metal ion binding"/>
    <property type="evidence" value="ECO:0007669"/>
    <property type="project" value="UniProtKB-KW"/>
</dbReference>
<evidence type="ECO:0000313" key="11">
    <source>
        <dbReference type="EMBL" id="SDA61644.1"/>
    </source>
</evidence>
<evidence type="ECO:0000256" key="5">
    <source>
        <dbReference type="ARBA" id="ARBA00023136"/>
    </source>
</evidence>
<comment type="catalytic activity">
    <reaction evidence="8">
        <text>fluoride(in) = fluoride(out)</text>
        <dbReference type="Rhea" id="RHEA:76159"/>
        <dbReference type="ChEBI" id="CHEBI:17051"/>
    </reaction>
    <physiologicalReaction direction="left-to-right" evidence="8">
        <dbReference type="Rhea" id="RHEA:76160"/>
    </physiologicalReaction>
</comment>
<dbReference type="InterPro" id="IPR003691">
    <property type="entry name" value="FluC"/>
</dbReference>
<evidence type="ECO:0000256" key="4">
    <source>
        <dbReference type="ARBA" id="ARBA00022989"/>
    </source>
</evidence>
<keyword evidence="5 10" id="KW-0472">Membrane</keyword>
<keyword evidence="2 10" id="KW-1003">Cell membrane</keyword>
<dbReference type="OrthoDB" id="9815830at2"/>
<dbReference type="PANTHER" id="PTHR28259:SF1">
    <property type="entry name" value="FLUORIDE EXPORT PROTEIN 1-RELATED"/>
    <property type="match status" value="1"/>
</dbReference>